<evidence type="ECO:0000313" key="1">
    <source>
        <dbReference type="EMBL" id="KAI9509588.1"/>
    </source>
</evidence>
<accession>A0ACC0UDD0</accession>
<organism evidence="1 2">
    <name type="scientific">Russula earlei</name>
    <dbReference type="NCBI Taxonomy" id="71964"/>
    <lineage>
        <taxon>Eukaryota</taxon>
        <taxon>Fungi</taxon>
        <taxon>Dikarya</taxon>
        <taxon>Basidiomycota</taxon>
        <taxon>Agaricomycotina</taxon>
        <taxon>Agaricomycetes</taxon>
        <taxon>Russulales</taxon>
        <taxon>Russulaceae</taxon>
        <taxon>Russula</taxon>
    </lineage>
</organism>
<sequence length="394" mass="44326">MSAYVKDDGDCLSEFLLMVIMANVEIFLCCSKMEAFSILSIPHSDIERLSLFPFPWIRYVMYAICGARGDLFKTPDGPKVDYHKTAIPDGEHGYYYKPLGDCAFVDFQGLNDIVTVTARTQRSSDFRKKIIERDGPACVVTEADEGHCDAVHLIPRSKGDEYIARVRELRSPEDEDELSSIDDITNGILLRKDLHMALGKGDVALIKTPNYGLDPEHIDRFKRGFSGPVITLQRLKEPKDYDPITLEAYHQIGPVRPGVAFDHGANVDAHFQGKEALPPTFILDYVYGVAAYKSWRSVSGGVPKIMKQYHEKNYAHISPPKREDGNPGASSICANESDLAKAMDELNTVLMYIHGISPEEAADRREREIEQEERAAQEAGRKKVMEWRDHLGIF</sequence>
<name>A0ACC0UDD0_9AGAM</name>
<gene>
    <name evidence="1" type="ORF">F5148DRAFT_1186323</name>
</gene>
<comment type="caution">
    <text evidence="1">The sequence shown here is derived from an EMBL/GenBank/DDBJ whole genome shotgun (WGS) entry which is preliminary data.</text>
</comment>
<reference evidence="1" key="1">
    <citation type="submission" date="2021-03" db="EMBL/GenBank/DDBJ databases">
        <title>Evolutionary priming and transition to the ectomycorrhizal habit in an iconic lineage of mushroom-forming fungi: is preadaptation a requirement?</title>
        <authorList>
            <consortium name="DOE Joint Genome Institute"/>
            <person name="Looney B.P."/>
            <person name="Miyauchi S."/>
            <person name="Morin E."/>
            <person name="Drula E."/>
            <person name="Courty P.E."/>
            <person name="Chicoki N."/>
            <person name="Fauchery L."/>
            <person name="Kohler A."/>
            <person name="Kuo A."/>
            <person name="LaButti K."/>
            <person name="Pangilinan J."/>
            <person name="Lipzen A."/>
            <person name="Riley R."/>
            <person name="Andreopoulos W."/>
            <person name="He G."/>
            <person name="Johnson J."/>
            <person name="Barry K.W."/>
            <person name="Grigoriev I.V."/>
            <person name="Nagy L."/>
            <person name="Hibbett D."/>
            <person name="Henrissat B."/>
            <person name="Matheny P.B."/>
            <person name="Labbe J."/>
            <person name="Martin A.F."/>
        </authorList>
    </citation>
    <scope>NUCLEOTIDE SEQUENCE</scope>
    <source>
        <strain evidence="1">BPL698</strain>
    </source>
</reference>
<proteinExistence type="predicted"/>
<protein>
    <submittedName>
        <fullName evidence="1">Uncharacterized protein</fullName>
    </submittedName>
</protein>
<keyword evidence="2" id="KW-1185">Reference proteome</keyword>
<evidence type="ECO:0000313" key="2">
    <source>
        <dbReference type="Proteomes" id="UP001207468"/>
    </source>
</evidence>
<dbReference type="Proteomes" id="UP001207468">
    <property type="component" value="Unassembled WGS sequence"/>
</dbReference>
<dbReference type="EMBL" id="JAGFNK010000060">
    <property type="protein sequence ID" value="KAI9509588.1"/>
    <property type="molecule type" value="Genomic_DNA"/>
</dbReference>